<evidence type="ECO:0000256" key="5">
    <source>
        <dbReference type="ARBA" id="ARBA00022777"/>
    </source>
</evidence>
<evidence type="ECO:0000256" key="4">
    <source>
        <dbReference type="ARBA" id="ARBA00022741"/>
    </source>
</evidence>
<dbReference type="InterPro" id="IPR036890">
    <property type="entry name" value="HATPase_C_sf"/>
</dbReference>
<evidence type="ECO:0000259" key="9">
    <source>
        <dbReference type="PROSITE" id="PS50109"/>
    </source>
</evidence>
<dbReference type="GO" id="GO:0004383">
    <property type="term" value="F:guanylate cyclase activity"/>
    <property type="evidence" value="ECO:0007669"/>
    <property type="project" value="InterPro"/>
</dbReference>
<keyword evidence="7" id="KW-0141">cGMP biosynthesis</keyword>
<dbReference type="EMBL" id="CP003600">
    <property type="protein sequence ID" value="AFY92148.1"/>
    <property type="molecule type" value="Genomic_DNA"/>
</dbReference>
<evidence type="ECO:0000256" key="1">
    <source>
        <dbReference type="ARBA" id="ARBA00000085"/>
    </source>
</evidence>
<dbReference type="STRING" id="1173020.Cha6605_0888"/>
<dbReference type="InterPro" id="IPR004358">
    <property type="entry name" value="Sig_transdc_His_kin-like_C"/>
</dbReference>
<dbReference type="InterPro" id="IPR050736">
    <property type="entry name" value="Sensor_HK_Regulatory"/>
</dbReference>
<accession>K9UBY4</accession>
<dbReference type="Gene3D" id="3.30.565.10">
    <property type="entry name" value="Histidine kinase-like ATPase, C-terminal domain"/>
    <property type="match status" value="1"/>
</dbReference>
<reference evidence="10 11" key="1">
    <citation type="submission" date="2012-05" db="EMBL/GenBank/DDBJ databases">
        <title>Finished chromosome of genome of Chamaesiphon sp. PCC 6605.</title>
        <authorList>
            <consortium name="US DOE Joint Genome Institute"/>
            <person name="Gugger M."/>
            <person name="Coursin T."/>
            <person name="Rippka R."/>
            <person name="Tandeau De Marsac N."/>
            <person name="Huntemann M."/>
            <person name="Wei C.-L."/>
            <person name="Han J."/>
            <person name="Detter J.C."/>
            <person name="Han C."/>
            <person name="Tapia R."/>
            <person name="Chen A."/>
            <person name="Kyrpides N."/>
            <person name="Mavromatis K."/>
            <person name="Markowitz V."/>
            <person name="Szeto E."/>
            <person name="Ivanova N."/>
            <person name="Pagani I."/>
            <person name="Pati A."/>
            <person name="Goodwin L."/>
            <person name="Nordberg H.P."/>
            <person name="Cantor M.N."/>
            <person name="Hua S.X."/>
            <person name="Woyke T."/>
            <person name="Kerfeld C.A."/>
        </authorList>
    </citation>
    <scope>NUCLEOTIDE SEQUENCE [LARGE SCALE GENOMIC DNA]</scope>
    <source>
        <strain evidence="11">ATCC 27169 / PCC 6605</strain>
    </source>
</reference>
<evidence type="ECO:0000313" key="11">
    <source>
        <dbReference type="Proteomes" id="UP000010366"/>
    </source>
</evidence>
<evidence type="ECO:0000256" key="3">
    <source>
        <dbReference type="ARBA" id="ARBA00022679"/>
    </source>
</evidence>
<organism evidence="10 11">
    <name type="scientific">Chamaesiphon minutus (strain ATCC 27169 / PCC 6605)</name>
    <dbReference type="NCBI Taxonomy" id="1173020"/>
    <lineage>
        <taxon>Bacteria</taxon>
        <taxon>Bacillati</taxon>
        <taxon>Cyanobacteriota</taxon>
        <taxon>Cyanophyceae</taxon>
        <taxon>Gomontiellales</taxon>
        <taxon>Chamaesiphonaceae</taxon>
        <taxon>Chamaesiphon</taxon>
    </lineage>
</organism>
<dbReference type="KEGG" id="cmp:Cha6605_0888"/>
<proteinExistence type="predicted"/>
<evidence type="ECO:0000313" key="10">
    <source>
        <dbReference type="EMBL" id="AFY92148.1"/>
    </source>
</evidence>
<dbReference type="InterPro" id="IPR005467">
    <property type="entry name" value="His_kinase_dom"/>
</dbReference>
<feature type="coiled-coil region" evidence="8">
    <location>
        <begin position="148"/>
        <end position="185"/>
    </location>
</feature>
<name>K9UBY4_CHAP6</name>
<dbReference type="CDD" id="cd00075">
    <property type="entry name" value="HATPase"/>
    <property type="match status" value="1"/>
</dbReference>
<keyword evidence="11" id="KW-1185">Reference proteome</keyword>
<dbReference type="Gene3D" id="1.10.287.130">
    <property type="match status" value="1"/>
</dbReference>
<keyword evidence="5 10" id="KW-0418">Kinase</keyword>
<evidence type="ECO:0000256" key="8">
    <source>
        <dbReference type="SAM" id="Coils"/>
    </source>
</evidence>
<dbReference type="InterPro" id="IPR003661">
    <property type="entry name" value="HisK_dim/P_dom"/>
</dbReference>
<dbReference type="PANTHER" id="PTHR43711">
    <property type="entry name" value="TWO-COMPONENT HISTIDINE KINASE"/>
    <property type="match status" value="1"/>
</dbReference>
<dbReference type="SMART" id="SM00387">
    <property type="entry name" value="HATPase_c"/>
    <property type="match status" value="1"/>
</dbReference>
<dbReference type="eggNOG" id="COG2205">
    <property type="taxonomic scope" value="Bacteria"/>
</dbReference>
<dbReference type="Pfam" id="PF02518">
    <property type="entry name" value="HATPase_c"/>
    <property type="match status" value="1"/>
</dbReference>
<comment type="catalytic activity">
    <reaction evidence="1">
        <text>ATP + protein L-histidine = ADP + protein N-phospho-L-histidine.</text>
        <dbReference type="EC" id="2.7.13.3"/>
    </reaction>
</comment>
<dbReference type="InterPro" id="IPR036097">
    <property type="entry name" value="HisK_dim/P_sf"/>
</dbReference>
<dbReference type="InterPro" id="IPR011645">
    <property type="entry name" value="HNOB_dom_associated"/>
</dbReference>
<keyword evidence="8" id="KW-0175">Coiled coil</keyword>
<dbReference type="Gene3D" id="3.30.450.260">
    <property type="entry name" value="Haem NO binding associated domain"/>
    <property type="match status" value="1"/>
</dbReference>
<dbReference type="AlphaFoldDB" id="K9UBY4"/>
<dbReference type="SUPFAM" id="SSF55874">
    <property type="entry name" value="ATPase domain of HSP90 chaperone/DNA topoisomerase II/histidine kinase"/>
    <property type="match status" value="1"/>
</dbReference>
<dbReference type="InterPro" id="IPR003594">
    <property type="entry name" value="HATPase_dom"/>
</dbReference>
<evidence type="ECO:0000256" key="7">
    <source>
        <dbReference type="ARBA" id="ARBA00023293"/>
    </source>
</evidence>
<feature type="domain" description="Histidine kinase" evidence="9">
    <location>
        <begin position="192"/>
        <end position="415"/>
    </location>
</feature>
<dbReference type="CDD" id="cd00082">
    <property type="entry name" value="HisKA"/>
    <property type="match status" value="1"/>
</dbReference>
<dbReference type="SUPFAM" id="SSF47384">
    <property type="entry name" value="Homodimeric domain of signal transducing histidine kinase"/>
    <property type="match status" value="1"/>
</dbReference>
<keyword evidence="3" id="KW-0808">Transferase</keyword>
<dbReference type="Pfam" id="PF07701">
    <property type="entry name" value="HNOBA"/>
    <property type="match status" value="1"/>
</dbReference>
<dbReference type="PROSITE" id="PS50109">
    <property type="entry name" value="HIS_KIN"/>
    <property type="match status" value="1"/>
</dbReference>
<dbReference type="HOGENOM" id="CLU_000445_114_39_3"/>
<keyword evidence="4" id="KW-0547">Nucleotide-binding</keyword>
<sequence>MSFSENVTLAEYVSTPDFSPLPDVFATIFPFYIVLNRDLEIIHIGPVLKRLYPEILKYKDFKEHFEIKRPNVVTNFDSIRAHPRSLFLLESIKNRMQLKGQIVYVDYEEVILFLGSPWITDTNAMADFNLKVSDFALHDPVADFLFLLQAQSTSLKDAKRLADKLAKQKIEIRKALIQEQELNELKTRFITTASHEFRTPLGIISSSTGLLEDYDHKLDRPKKLKHWQRIQSAVKHMTTLLEDILLIYQTDAGKLECKRSSFDPIAFCHELIEEIEISSNAKGRFDLTINYADANSDTGQEFTVFMDSKLVRQILTNLLSNAIKYTLSDSQVRFNITFTSQTVTFQITDRGIGISDEDRVRLFESFHRGSNVSNIPGTGLGLSIVKRCVDLHGGTIDLTSEVDVGTTFIVNLPLG</sequence>
<dbReference type="InterPro" id="IPR042463">
    <property type="entry name" value="HNOB_dom_associated_sf"/>
</dbReference>
<evidence type="ECO:0000256" key="2">
    <source>
        <dbReference type="ARBA" id="ARBA00022553"/>
    </source>
</evidence>
<gene>
    <name evidence="10" type="ORF">Cha6605_0888</name>
</gene>
<dbReference type="SMART" id="SM00388">
    <property type="entry name" value="HisKA"/>
    <property type="match status" value="1"/>
</dbReference>
<dbReference type="RefSeq" id="WP_015158342.1">
    <property type="nucleotide sequence ID" value="NC_019697.1"/>
</dbReference>
<protein>
    <submittedName>
        <fullName evidence="10">Signal transduction histidine kinase</fullName>
    </submittedName>
</protein>
<evidence type="ECO:0000256" key="6">
    <source>
        <dbReference type="ARBA" id="ARBA00023012"/>
    </source>
</evidence>
<keyword evidence="2" id="KW-0597">Phosphoprotein</keyword>
<dbReference type="FunFam" id="3.30.565.10:FF:000006">
    <property type="entry name" value="Sensor histidine kinase WalK"/>
    <property type="match status" value="1"/>
</dbReference>
<dbReference type="PANTHER" id="PTHR43711:SF26">
    <property type="entry name" value="SENSOR HISTIDINE KINASE RCSC"/>
    <property type="match status" value="1"/>
</dbReference>
<dbReference type="GO" id="GO:0000166">
    <property type="term" value="F:nucleotide binding"/>
    <property type="evidence" value="ECO:0007669"/>
    <property type="project" value="UniProtKB-KW"/>
</dbReference>
<dbReference type="PRINTS" id="PR00344">
    <property type="entry name" value="BCTRLSENSOR"/>
</dbReference>
<dbReference type="Pfam" id="PF00512">
    <property type="entry name" value="HisKA"/>
    <property type="match status" value="1"/>
</dbReference>
<dbReference type="OrthoDB" id="9773246at2"/>
<dbReference type="Proteomes" id="UP000010366">
    <property type="component" value="Chromosome"/>
</dbReference>
<keyword evidence="6" id="KW-0902">Two-component regulatory system</keyword>
<dbReference type="GO" id="GO:0000155">
    <property type="term" value="F:phosphorelay sensor kinase activity"/>
    <property type="evidence" value="ECO:0007669"/>
    <property type="project" value="InterPro"/>
</dbReference>